<comment type="caution">
    <text evidence="7">The sequence shown here is derived from an EMBL/GenBank/DDBJ whole genome shotgun (WGS) entry which is preliminary data.</text>
</comment>
<dbReference type="Pfam" id="PF04932">
    <property type="entry name" value="Wzy_C"/>
    <property type="match status" value="1"/>
</dbReference>
<evidence type="ECO:0000313" key="7">
    <source>
        <dbReference type="EMBL" id="NNU45317.1"/>
    </source>
</evidence>
<dbReference type="AlphaFoldDB" id="A0A849KG92"/>
<evidence type="ECO:0000256" key="2">
    <source>
        <dbReference type="ARBA" id="ARBA00022692"/>
    </source>
</evidence>
<dbReference type="PANTHER" id="PTHR37422:SF13">
    <property type="entry name" value="LIPOPOLYSACCHARIDE BIOSYNTHESIS PROTEIN PA4999-RELATED"/>
    <property type="match status" value="1"/>
</dbReference>
<reference evidence="7 8" key="1">
    <citation type="submission" date="2020-05" db="EMBL/GenBank/DDBJ databases">
        <authorList>
            <person name="Khan S.A."/>
            <person name="Jeon C.O."/>
            <person name="Chun B.H."/>
        </authorList>
    </citation>
    <scope>NUCLEOTIDE SEQUENCE [LARGE SCALE GENOMIC DNA]</scope>
    <source>
        <strain evidence="7 8">B156</strain>
    </source>
</reference>
<feature type="transmembrane region" description="Helical" evidence="5">
    <location>
        <begin position="170"/>
        <end position="188"/>
    </location>
</feature>
<keyword evidence="3 5" id="KW-1133">Transmembrane helix</keyword>
<keyword evidence="8" id="KW-1185">Reference proteome</keyword>
<dbReference type="RefSeq" id="WP_171563631.1">
    <property type="nucleotide sequence ID" value="NZ_JABFCS010000002.1"/>
</dbReference>
<keyword evidence="2 5" id="KW-0812">Transmembrane</keyword>
<evidence type="ECO:0000313" key="8">
    <source>
        <dbReference type="Proteomes" id="UP000552954"/>
    </source>
</evidence>
<feature type="domain" description="O-antigen ligase-related" evidence="6">
    <location>
        <begin position="2"/>
        <end position="141"/>
    </location>
</feature>
<keyword evidence="4 5" id="KW-0472">Membrane</keyword>
<dbReference type="InterPro" id="IPR007016">
    <property type="entry name" value="O-antigen_ligase-rel_domated"/>
</dbReference>
<evidence type="ECO:0000259" key="6">
    <source>
        <dbReference type="Pfam" id="PF04932"/>
    </source>
</evidence>
<feature type="transmembrane region" description="Helical" evidence="5">
    <location>
        <begin position="43"/>
        <end position="64"/>
    </location>
</feature>
<comment type="subcellular location">
    <subcellularLocation>
        <location evidence="1">Membrane</location>
        <topology evidence="1">Multi-pass membrane protein</topology>
    </subcellularLocation>
</comment>
<evidence type="ECO:0000256" key="1">
    <source>
        <dbReference type="ARBA" id="ARBA00004141"/>
    </source>
</evidence>
<proteinExistence type="predicted"/>
<evidence type="ECO:0000256" key="3">
    <source>
        <dbReference type="ARBA" id="ARBA00022989"/>
    </source>
</evidence>
<protein>
    <submittedName>
        <fullName evidence="7">O-antigen ligase family protein</fullName>
    </submittedName>
</protein>
<gene>
    <name evidence="7" type="ORF">HK415_22405</name>
</gene>
<name>A0A849KG92_9BURK</name>
<dbReference type="InterPro" id="IPR051533">
    <property type="entry name" value="WaaL-like"/>
</dbReference>
<keyword evidence="7" id="KW-0436">Ligase</keyword>
<dbReference type="GO" id="GO:0016020">
    <property type="term" value="C:membrane"/>
    <property type="evidence" value="ECO:0007669"/>
    <property type="project" value="UniProtKB-SubCell"/>
</dbReference>
<dbReference type="GO" id="GO:0016874">
    <property type="term" value="F:ligase activity"/>
    <property type="evidence" value="ECO:0007669"/>
    <property type="project" value="UniProtKB-KW"/>
</dbReference>
<feature type="transmembrane region" description="Helical" evidence="5">
    <location>
        <begin position="129"/>
        <end position="149"/>
    </location>
</feature>
<dbReference type="PANTHER" id="PTHR37422">
    <property type="entry name" value="TEICHURONIC ACID BIOSYNTHESIS PROTEIN TUAE"/>
    <property type="match status" value="1"/>
</dbReference>
<reference evidence="7 8" key="2">
    <citation type="submission" date="2020-06" db="EMBL/GenBank/DDBJ databases">
        <title>Ramlibacter rhizophilus sp. nov., isolated from rhizosphere soil of national flower Mugunghwa from South Korea.</title>
        <authorList>
            <person name="Zheng-Fei Y."/>
            <person name="Huan T."/>
        </authorList>
    </citation>
    <scope>NUCLEOTIDE SEQUENCE [LARGE SCALE GENOMIC DNA]</scope>
    <source>
        <strain evidence="7 8">B156</strain>
    </source>
</reference>
<evidence type="ECO:0000256" key="4">
    <source>
        <dbReference type="ARBA" id="ARBA00023136"/>
    </source>
</evidence>
<dbReference type="EMBL" id="JABFCS010000002">
    <property type="protein sequence ID" value="NNU45317.1"/>
    <property type="molecule type" value="Genomic_DNA"/>
</dbReference>
<organism evidence="7 8">
    <name type="scientific">Ramlibacter montanisoli</name>
    <dbReference type="NCBI Taxonomy" id="2732512"/>
    <lineage>
        <taxon>Bacteria</taxon>
        <taxon>Pseudomonadati</taxon>
        <taxon>Pseudomonadota</taxon>
        <taxon>Betaproteobacteria</taxon>
        <taxon>Burkholderiales</taxon>
        <taxon>Comamonadaceae</taxon>
        <taxon>Ramlibacter</taxon>
    </lineage>
</organism>
<accession>A0A849KG92</accession>
<sequence length="227" mass="23913">MLLAIGILMSRSRGAALAGLPAAMCALAVTASAASKSRQWRTTLIATGIALGLAMAMVGFDSVVTRFQLETMAGDASFRTLLASSTLDGAAAFWPWGAGWGTYGAVYPRFQPATVDGTAGHAHHDYAQLLFEGGIFSVLLMATFAWLAITRAVQLVRTALRGRRLRRSEMAAAICGLGLLGFLLHSFVEFNMHIPANAIAAALLAGAFLRPLKSESDGDGDEEHNGD</sequence>
<dbReference type="Proteomes" id="UP000552954">
    <property type="component" value="Unassembled WGS sequence"/>
</dbReference>
<evidence type="ECO:0000256" key="5">
    <source>
        <dbReference type="SAM" id="Phobius"/>
    </source>
</evidence>